<accession>A0ABW3KMT6</accession>
<dbReference type="PROSITE" id="PS50943">
    <property type="entry name" value="HTH_CROC1"/>
    <property type="match status" value="1"/>
</dbReference>
<gene>
    <name evidence="2" type="ORF">ACFQ1C_14630</name>
</gene>
<dbReference type="CDD" id="cd00093">
    <property type="entry name" value="HTH_XRE"/>
    <property type="match status" value="1"/>
</dbReference>
<evidence type="ECO:0000313" key="2">
    <source>
        <dbReference type="EMBL" id="MFD1009381.1"/>
    </source>
</evidence>
<dbReference type="SMART" id="SM00530">
    <property type="entry name" value="HTH_XRE"/>
    <property type="match status" value="1"/>
</dbReference>
<keyword evidence="3" id="KW-1185">Reference proteome</keyword>
<proteinExistence type="predicted"/>
<evidence type="ECO:0000313" key="3">
    <source>
        <dbReference type="Proteomes" id="UP001597048"/>
    </source>
</evidence>
<dbReference type="EMBL" id="JBHTJS010000058">
    <property type="protein sequence ID" value="MFD1009381.1"/>
    <property type="molecule type" value="Genomic_DNA"/>
</dbReference>
<dbReference type="RefSeq" id="WP_379559417.1">
    <property type="nucleotide sequence ID" value="NZ_JBHTJS010000058.1"/>
</dbReference>
<dbReference type="SUPFAM" id="SSF47413">
    <property type="entry name" value="lambda repressor-like DNA-binding domains"/>
    <property type="match status" value="1"/>
</dbReference>
<protein>
    <submittedName>
        <fullName evidence="2">Helix-turn-helix domain-containing protein</fullName>
    </submittedName>
</protein>
<dbReference type="Gene3D" id="1.10.260.40">
    <property type="entry name" value="lambda repressor-like DNA-binding domains"/>
    <property type="match status" value="1"/>
</dbReference>
<organism evidence="2 3">
    <name type="scientific">Oceanisphaera ostreae</name>
    <dbReference type="NCBI Taxonomy" id="914151"/>
    <lineage>
        <taxon>Bacteria</taxon>
        <taxon>Pseudomonadati</taxon>
        <taxon>Pseudomonadota</taxon>
        <taxon>Gammaproteobacteria</taxon>
        <taxon>Aeromonadales</taxon>
        <taxon>Aeromonadaceae</taxon>
        <taxon>Oceanisphaera</taxon>
    </lineage>
</organism>
<dbReference type="InterPro" id="IPR001387">
    <property type="entry name" value="Cro/C1-type_HTH"/>
</dbReference>
<feature type="domain" description="HTH cro/C1-type" evidence="1">
    <location>
        <begin position="17"/>
        <end position="67"/>
    </location>
</feature>
<name>A0ABW3KMT6_9GAMM</name>
<sequence>MLRFHLKELIAEKEFSENRRITVKEIAEETGINRMTLSKIINHRGHSTVTDNLDKLCAYFGCPIEKLVTYMEDPVDPQA</sequence>
<dbReference type="Proteomes" id="UP001597048">
    <property type="component" value="Unassembled WGS sequence"/>
</dbReference>
<dbReference type="Pfam" id="PF13443">
    <property type="entry name" value="HTH_26"/>
    <property type="match status" value="1"/>
</dbReference>
<evidence type="ECO:0000259" key="1">
    <source>
        <dbReference type="PROSITE" id="PS50943"/>
    </source>
</evidence>
<comment type="caution">
    <text evidence="2">The sequence shown here is derived from an EMBL/GenBank/DDBJ whole genome shotgun (WGS) entry which is preliminary data.</text>
</comment>
<dbReference type="InterPro" id="IPR010982">
    <property type="entry name" value="Lambda_DNA-bd_dom_sf"/>
</dbReference>
<reference evidence="3" key="1">
    <citation type="journal article" date="2019" name="Int. J. Syst. Evol. Microbiol.">
        <title>The Global Catalogue of Microorganisms (GCM) 10K type strain sequencing project: providing services to taxonomists for standard genome sequencing and annotation.</title>
        <authorList>
            <consortium name="The Broad Institute Genomics Platform"/>
            <consortium name="The Broad Institute Genome Sequencing Center for Infectious Disease"/>
            <person name="Wu L."/>
            <person name="Ma J."/>
        </authorList>
    </citation>
    <scope>NUCLEOTIDE SEQUENCE [LARGE SCALE GENOMIC DNA]</scope>
    <source>
        <strain evidence="3">CCUG 60525</strain>
    </source>
</reference>